<dbReference type="OrthoDB" id="3732467at2"/>
<keyword evidence="2" id="KW-1185">Reference proteome</keyword>
<accession>A0A1T3P7W3</accession>
<dbReference type="Proteomes" id="UP000190037">
    <property type="component" value="Unassembled WGS sequence"/>
</dbReference>
<dbReference type="AlphaFoldDB" id="A0A1T3P7W3"/>
<name>A0A1T3P7W3_9ACTN</name>
<sequence length="159" mass="17142">MARTLHAVRPDLEVVAYGIPAPQGSKRHVGGGRLIESSKRVKPWREAVCLAVREVLDGTGADPLGGPLAVEIVLTVVKPASAPKRRTTWPITRYSGDLDKLVRATFDALTDSGAIEDDSRVVEVTATKVYPEEGVDALRRPGAVIRVWRIGQRVAVALS</sequence>
<organism evidence="1 2">
    <name type="scientific">Embleya scabrispora</name>
    <dbReference type="NCBI Taxonomy" id="159449"/>
    <lineage>
        <taxon>Bacteria</taxon>
        <taxon>Bacillati</taxon>
        <taxon>Actinomycetota</taxon>
        <taxon>Actinomycetes</taxon>
        <taxon>Kitasatosporales</taxon>
        <taxon>Streptomycetaceae</taxon>
        <taxon>Embleya</taxon>
    </lineage>
</organism>
<dbReference type="GO" id="GO:0000287">
    <property type="term" value="F:magnesium ion binding"/>
    <property type="evidence" value="ECO:0007669"/>
    <property type="project" value="InterPro"/>
</dbReference>
<evidence type="ECO:0000313" key="2">
    <source>
        <dbReference type="Proteomes" id="UP000190037"/>
    </source>
</evidence>
<reference evidence="1 2" key="1">
    <citation type="submission" date="2017-03" db="EMBL/GenBank/DDBJ databases">
        <title>Draft genome sequence of Streptomyces scabrisporus NF3, endophyte isolated from Amphipterygium adstringens.</title>
        <authorList>
            <person name="Vazquez M."/>
            <person name="Ceapa C.D."/>
            <person name="Rodriguez Luna D."/>
            <person name="Sanchez Esquivel S."/>
        </authorList>
    </citation>
    <scope>NUCLEOTIDE SEQUENCE [LARGE SCALE GENOMIC DNA]</scope>
    <source>
        <strain evidence="1 2">NF3</strain>
    </source>
</reference>
<evidence type="ECO:0000313" key="1">
    <source>
        <dbReference type="EMBL" id="OPC85178.1"/>
    </source>
</evidence>
<dbReference type="GO" id="GO:0006281">
    <property type="term" value="P:DNA repair"/>
    <property type="evidence" value="ECO:0007669"/>
    <property type="project" value="InterPro"/>
</dbReference>
<gene>
    <name evidence="1" type="ORF">B4N89_20780</name>
</gene>
<comment type="caution">
    <text evidence="1">The sequence shown here is derived from an EMBL/GenBank/DDBJ whole genome shotgun (WGS) entry which is preliminary data.</text>
</comment>
<dbReference type="Gene3D" id="3.30.1330.70">
    <property type="entry name" value="Holliday junction resolvase RusA"/>
    <property type="match status" value="1"/>
</dbReference>
<dbReference type="Pfam" id="PF05866">
    <property type="entry name" value="RusA"/>
    <property type="match status" value="1"/>
</dbReference>
<proteinExistence type="predicted"/>
<dbReference type="SUPFAM" id="SSF103084">
    <property type="entry name" value="Holliday junction resolvase RusA"/>
    <property type="match status" value="1"/>
</dbReference>
<dbReference type="GO" id="GO:0006310">
    <property type="term" value="P:DNA recombination"/>
    <property type="evidence" value="ECO:0007669"/>
    <property type="project" value="InterPro"/>
</dbReference>
<dbReference type="EMBL" id="MWQN01000001">
    <property type="protein sequence ID" value="OPC85178.1"/>
    <property type="molecule type" value="Genomic_DNA"/>
</dbReference>
<dbReference type="InterPro" id="IPR036614">
    <property type="entry name" value="RusA-like_sf"/>
</dbReference>
<dbReference type="InterPro" id="IPR008822">
    <property type="entry name" value="Endonuclease_RusA-like"/>
</dbReference>
<protein>
    <submittedName>
        <fullName evidence="1">Uncharacterized protein</fullName>
    </submittedName>
</protein>
<dbReference type="STRING" id="159449.B4N89_20780"/>